<evidence type="ECO:0000313" key="4">
    <source>
        <dbReference type="Proteomes" id="UP000673552"/>
    </source>
</evidence>
<keyword evidence="4" id="KW-1185">Reference proteome</keyword>
<gene>
    <name evidence="3" type="ORF">LSCM1_03123</name>
</gene>
<sequence>MRERVSSAPPALAVTGKGLSEGVTQSRRAGTSLAVAAASTDGGSNTDGRRSQRHKRQSLEKEAAPRDVSAGPYGRGLGREKRSVTATSARVSSSRSASSQHALHLLHPPRSVAVEVSLVQNLKKQITCLEAQLRVLKQQQDTMARAHRHPRGGYDGEPVRAAEALATARLTSVELPLPHTQRIHHADAAAASAYATEPDDDAVARMRGIPSVYQTERSTLLHNIESLTKDVEGLQKLVLHLGRERDVMAAEVVDFRAALREMKTENEAMAAECAATHRLLESEQALRRAAEQSTAAASTHRSSISIADAVSQRDYYRLQAERASEALALAKARIDTVEKALQREREAAKILETQLCSALDRMALMERREDDLAHYYRRLSGRFVTVSATLRHVLDVIPEDLLQQERASSPGRVPSGPSEAAEMTIGKLRDTLDAWHSEAKAKADAAEGQGATEVITCDALMAFDGVTAATTAEVSGADDVSPTKADEAAVTAPHPPLEPTPHSRLLPPPLPNPLEAEGSAKDQPTVAPQESAADSAALFITPTLTVAPQSSSWATEAPAAHPLPAAPTSIEGAGGAALPTNSGEKGVEGFAVNATWPEEVYGAGDATATQLPLPKAATVLTPRTGDAPALKPATVYHAADMHTAARPLVDEESFTEHAAFDPIQQGAKGQRAKVTEGSAAVHTAEANALGVSEAPSSSGNMPEVPPMTEAPPGTAGLPQTSTPLHTIPAVHLDSDSGPAAVLSSSPPQLQGEGALAPRLPPPLTFTATPASALLPAQTPELDAANQSGAAPPAENDESPTRDAQANKAAEAETTAEGEVVLAMEAVASTLPPLPPATTVAFQLPSPPAFAAPPPPPPTLVSVPLPPAMASTPSAPAQPSLEEQLAALNARIETQEAVLEEMVRKHRGL</sequence>
<feature type="region of interest" description="Disordered" evidence="2">
    <location>
        <begin position="551"/>
        <end position="582"/>
    </location>
</feature>
<feature type="coiled-coil region" evidence="1">
    <location>
        <begin position="320"/>
        <end position="354"/>
    </location>
</feature>
<feature type="region of interest" description="Disordered" evidence="2">
    <location>
        <begin position="782"/>
        <end position="815"/>
    </location>
</feature>
<name>A0A836HCR2_9TRYP</name>
<organism evidence="3 4">
    <name type="scientific">Leishmania martiniquensis</name>
    <dbReference type="NCBI Taxonomy" id="1580590"/>
    <lineage>
        <taxon>Eukaryota</taxon>
        <taxon>Discoba</taxon>
        <taxon>Euglenozoa</taxon>
        <taxon>Kinetoplastea</taxon>
        <taxon>Metakinetoplastina</taxon>
        <taxon>Trypanosomatida</taxon>
        <taxon>Trypanosomatidae</taxon>
        <taxon>Leishmaniinae</taxon>
        <taxon>Leishmania</taxon>
    </lineage>
</organism>
<feature type="compositionally biased region" description="Low complexity" evidence="2">
    <location>
        <begin position="84"/>
        <end position="99"/>
    </location>
</feature>
<protein>
    <submittedName>
        <fullName evidence="3">Uncharacterized protein</fullName>
    </submittedName>
</protein>
<proteinExistence type="predicted"/>
<dbReference type="AlphaFoldDB" id="A0A836HCR2"/>
<reference evidence="3 4" key="1">
    <citation type="submission" date="2021-03" db="EMBL/GenBank/DDBJ databases">
        <title>Leishmania (Mundinia) martiniquensis Genome sequencing and assembly.</title>
        <authorList>
            <person name="Almutairi H."/>
            <person name="Gatherer D."/>
        </authorList>
    </citation>
    <scope>NUCLEOTIDE SEQUENCE [LARGE SCALE GENOMIC DNA]</scope>
    <source>
        <strain evidence="3">LSCM1</strain>
    </source>
</reference>
<feature type="compositionally biased region" description="Low complexity" evidence="2">
    <location>
        <begin position="554"/>
        <end position="567"/>
    </location>
</feature>
<feature type="region of interest" description="Disordered" evidence="2">
    <location>
        <begin position="690"/>
        <end position="767"/>
    </location>
</feature>
<dbReference type="RefSeq" id="XP_067177285.1">
    <property type="nucleotide sequence ID" value="XM_067320675.1"/>
</dbReference>
<dbReference type="GeneID" id="92513187"/>
<evidence type="ECO:0000256" key="1">
    <source>
        <dbReference type="SAM" id="Coils"/>
    </source>
</evidence>
<evidence type="ECO:0000313" key="3">
    <source>
        <dbReference type="EMBL" id="KAG5474343.1"/>
    </source>
</evidence>
<feature type="region of interest" description="Disordered" evidence="2">
    <location>
        <begin position="474"/>
        <end position="532"/>
    </location>
</feature>
<feature type="region of interest" description="Disordered" evidence="2">
    <location>
        <begin position="1"/>
        <end position="102"/>
    </location>
</feature>
<dbReference type="KEGG" id="lmat:92513187"/>
<dbReference type="EMBL" id="JAFEUZ010000028">
    <property type="protein sequence ID" value="KAG5474343.1"/>
    <property type="molecule type" value="Genomic_DNA"/>
</dbReference>
<dbReference type="Proteomes" id="UP000673552">
    <property type="component" value="Chromosome 28"/>
</dbReference>
<dbReference type="OrthoDB" id="267158at2759"/>
<comment type="caution">
    <text evidence="3">The sequence shown here is derived from an EMBL/GenBank/DDBJ whole genome shotgun (WGS) entry which is preliminary data.</text>
</comment>
<accession>A0A836HCR2</accession>
<keyword evidence="1" id="KW-0175">Coiled coil</keyword>
<evidence type="ECO:0000256" key="2">
    <source>
        <dbReference type="SAM" id="MobiDB-lite"/>
    </source>
</evidence>